<evidence type="ECO:0000313" key="13">
    <source>
        <dbReference type="Proteomes" id="UP000319931"/>
    </source>
</evidence>
<evidence type="ECO:0000256" key="1">
    <source>
        <dbReference type="ARBA" id="ARBA00004651"/>
    </source>
</evidence>
<dbReference type="PANTHER" id="PTHR10110">
    <property type="entry name" value="SODIUM/HYDROGEN EXCHANGER"/>
    <property type="match status" value="1"/>
</dbReference>
<dbReference type="InterPro" id="IPR006153">
    <property type="entry name" value="Cation/H_exchanger_TM"/>
</dbReference>
<evidence type="ECO:0000256" key="2">
    <source>
        <dbReference type="ARBA" id="ARBA00022448"/>
    </source>
</evidence>
<dbReference type="Gene3D" id="6.10.140.1330">
    <property type="match status" value="1"/>
</dbReference>
<evidence type="ECO:0000259" key="11">
    <source>
        <dbReference type="Pfam" id="PF00999"/>
    </source>
</evidence>
<feature type="transmembrane region" description="Helical" evidence="10">
    <location>
        <begin position="85"/>
        <end position="108"/>
    </location>
</feature>
<feature type="domain" description="Cation/H+ exchanger transmembrane" evidence="11">
    <location>
        <begin position="11"/>
        <end position="396"/>
    </location>
</feature>
<protein>
    <submittedName>
        <fullName evidence="12">Sodium:proton antiporter</fullName>
    </submittedName>
</protein>
<feature type="transmembrane region" description="Helical" evidence="10">
    <location>
        <begin position="114"/>
        <end position="138"/>
    </location>
</feature>
<feature type="transmembrane region" description="Helical" evidence="10">
    <location>
        <begin position="176"/>
        <end position="197"/>
    </location>
</feature>
<feature type="transmembrane region" description="Helical" evidence="10">
    <location>
        <begin position="150"/>
        <end position="170"/>
    </location>
</feature>
<dbReference type="RefSeq" id="WP_140850307.1">
    <property type="nucleotide sequence ID" value="NZ_RCZC01000002.1"/>
</dbReference>
<evidence type="ECO:0000256" key="10">
    <source>
        <dbReference type="SAM" id="Phobius"/>
    </source>
</evidence>
<feature type="transmembrane region" description="Helical" evidence="10">
    <location>
        <begin position="204"/>
        <end position="225"/>
    </location>
</feature>
<feature type="transmembrane region" description="Helical" evidence="10">
    <location>
        <begin position="300"/>
        <end position="322"/>
    </location>
</feature>
<dbReference type="OrthoDB" id="9809206at2"/>
<keyword evidence="2" id="KW-0813">Transport</keyword>
<evidence type="ECO:0000256" key="5">
    <source>
        <dbReference type="ARBA" id="ARBA00022989"/>
    </source>
</evidence>
<dbReference type="GO" id="GO:0098719">
    <property type="term" value="P:sodium ion import across plasma membrane"/>
    <property type="evidence" value="ECO:0007669"/>
    <property type="project" value="TreeGrafter"/>
</dbReference>
<name>A0A502FZU8_9SPHN</name>
<feature type="transmembrane region" description="Helical" evidence="10">
    <location>
        <begin position="343"/>
        <end position="361"/>
    </location>
</feature>
<dbReference type="InterPro" id="IPR018422">
    <property type="entry name" value="Cation/H_exchanger_CPA1"/>
</dbReference>
<comment type="caution">
    <text evidence="12">The sequence shown here is derived from an EMBL/GenBank/DDBJ whole genome shotgun (WGS) entry which is preliminary data.</text>
</comment>
<evidence type="ECO:0000256" key="6">
    <source>
        <dbReference type="ARBA" id="ARBA00023053"/>
    </source>
</evidence>
<evidence type="ECO:0000256" key="9">
    <source>
        <dbReference type="ARBA" id="ARBA00023201"/>
    </source>
</evidence>
<evidence type="ECO:0000313" key="12">
    <source>
        <dbReference type="EMBL" id="TPG55177.1"/>
    </source>
</evidence>
<keyword evidence="5 10" id="KW-1133">Transmembrane helix</keyword>
<feature type="transmembrane region" description="Helical" evidence="10">
    <location>
        <begin position="260"/>
        <end position="280"/>
    </location>
</feature>
<keyword evidence="13" id="KW-1185">Reference proteome</keyword>
<keyword evidence="6" id="KW-0915">Sodium</keyword>
<proteinExistence type="predicted"/>
<feature type="transmembrane region" description="Helical" evidence="10">
    <location>
        <begin position="33"/>
        <end position="65"/>
    </location>
</feature>
<reference evidence="12 13" key="1">
    <citation type="journal article" date="2019" name="Environ. Microbiol.">
        <title>Species interactions and distinct microbial communities in high Arctic permafrost affected cryosols are associated with the CH4 and CO2 gas fluxes.</title>
        <authorList>
            <person name="Altshuler I."/>
            <person name="Hamel J."/>
            <person name="Turney S."/>
            <person name="Magnuson E."/>
            <person name="Levesque R."/>
            <person name="Greer C."/>
            <person name="Whyte L.G."/>
        </authorList>
    </citation>
    <scope>NUCLEOTIDE SEQUENCE [LARGE SCALE GENOMIC DNA]</scope>
    <source>
        <strain evidence="12 13">E6.1</strain>
    </source>
</reference>
<keyword evidence="9" id="KW-0739">Sodium transport</keyword>
<accession>A0A502FZU8</accession>
<organism evidence="12 13">
    <name type="scientific">Sphingomonas glacialis</name>
    <dbReference type="NCBI Taxonomy" id="658225"/>
    <lineage>
        <taxon>Bacteria</taxon>
        <taxon>Pseudomonadati</taxon>
        <taxon>Pseudomonadota</taxon>
        <taxon>Alphaproteobacteria</taxon>
        <taxon>Sphingomonadales</taxon>
        <taxon>Sphingomonadaceae</taxon>
        <taxon>Sphingomonas</taxon>
    </lineage>
</organism>
<evidence type="ECO:0000256" key="7">
    <source>
        <dbReference type="ARBA" id="ARBA00023065"/>
    </source>
</evidence>
<dbReference type="Proteomes" id="UP000319931">
    <property type="component" value="Unassembled WGS sequence"/>
</dbReference>
<dbReference type="GO" id="GO:0005886">
    <property type="term" value="C:plasma membrane"/>
    <property type="evidence" value="ECO:0007669"/>
    <property type="project" value="UniProtKB-SubCell"/>
</dbReference>
<dbReference type="AlphaFoldDB" id="A0A502FZU8"/>
<comment type="subcellular location">
    <subcellularLocation>
        <location evidence="1">Cell membrane</location>
        <topology evidence="1">Multi-pass membrane protein</topology>
    </subcellularLocation>
</comment>
<dbReference type="Pfam" id="PF00999">
    <property type="entry name" value="Na_H_Exchanger"/>
    <property type="match status" value="1"/>
</dbReference>
<dbReference type="GO" id="GO:0051453">
    <property type="term" value="P:regulation of intracellular pH"/>
    <property type="evidence" value="ECO:0007669"/>
    <property type="project" value="TreeGrafter"/>
</dbReference>
<evidence type="ECO:0000256" key="3">
    <source>
        <dbReference type="ARBA" id="ARBA00022475"/>
    </source>
</evidence>
<keyword evidence="4 10" id="KW-0812">Transmembrane</keyword>
<feature type="transmembrane region" description="Helical" evidence="10">
    <location>
        <begin position="373"/>
        <end position="394"/>
    </location>
</feature>
<keyword evidence="7" id="KW-0406">Ion transport</keyword>
<keyword evidence="3" id="KW-1003">Cell membrane</keyword>
<sequence>MTFFESLLALLFAAIVSLQASRRLNLPYPAMLAMGGVIVAFIPGAPTIVIDPSTVLALFIAPVLLDAAFDFPLHAARRLWRPLSILAVGAILVTTATVAWIGVAFVGLPLAAAVALGAIVAPPDAAAATAVLGTVSLPKRTIAVLKGESLFNDATALLLFGAALAVQANGGFSTGVALRLAFAAPGGIVLGIASAFAFQWLGKFVAGTLGGNILQFINAFAVWIVAEHLELSPVLAVVGCAMTIARAGGDGSPRMRVHSFAVWATVVFLFNVLAFLLMGMQARLIVGRMNAVHLWDSLEVAGVVILAVIGARIFVVMAWNLLAARFAAVRGDLSPPTLAQGVFVSWCGMRGLITLATAFALPADFPQRDVVVLTAFAVVLATLIVQGMTLAPLIRWLGLDSVDDPDAELADARRDLAKAGAAALDDVEGREADQFRYAYSMLGTADEKRYRKIGLKGIAAERKRLEALRTDDALGDDSYYRLQEEVDWRELSLLPEGERRIEES</sequence>
<dbReference type="EMBL" id="RCZC01000002">
    <property type="protein sequence ID" value="TPG55177.1"/>
    <property type="molecule type" value="Genomic_DNA"/>
</dbReference>
<keyword evidence="8 10" id="KW-0472">Membrane</keyword>
<gene>
    <name evidence="12" type="ORF">EAH76_11515</name>
</gene>
<evidence type="ECO:0000256" key="8">
    <source>
        <dbReference type="ARBA" id="ARBA00023136"/>
    </source>
</evidence>
<evidence type="ECO:0000256" key="4">
    <source>
        <dbReference type="ARBA" id="ARBA00022692"/>
    </source>
</evidence>
<dbReference type="PANTHER" id="PTHR10110:SF86">
    <property type="entry name" value="SODIUM_HYDROGEN EXCHANGER 7"/>
    <property type="match status" value="1"/>
</dbReference>
<dbReference type="GO" id="GO:0015385">
    <property type="term" value="F:sodium:proton antiporter activity"/>
    <property type="evidence" value="ECO:0007669"/>
    <property type="project" value="InterPro"/>
</dbReference>
<dbReference type="GO" id="GO:0015386">
    <property type="term" value="F:potassium:proton antiporter activity"/>
    <property type="evidence" value="ECO:0007669"/>
    <property type="project" value="TreeGrafter"/>
</dbReference>